<name>A0ABR2HFA9_9EUKA</name>
<gene>
    <name evidence="2" type="ORF">M9Y10_020102</name>
</gene>
<proteinExistence type="predicted"/>
<sequence length="250" mass="29643">MEEYHLKDFRLIKNKELVEAIRIEQNQKMVEEHFSEKDYSIGKSVRVEIDPEKIGNALSLTPIFRKYKDGKLQLETIAHMVVPIYIPNVQNIKELINILISDKIFRFKLYPPYVLQPLYNSTIEFYRYYSTSILVDRLEKFVNINNDDVIYNILPPEGYSYGAFLIHESYENGHIYKTLFDITDIFNVKMIKTDRPIEEKNNNDINNNKNNNYNNNSNDTNNSIFQVIPNSKKHRIHKKIKKGLIYTKLK</sequence>
<reference evidence="2 3" key="1">
    <citation type="submission" date="2024-04" db="EMBL/GenBank/DDBJ databases">
        <title>Tritrichomonas musculus Genome.</title>
        <authorList>
            <person name="Alves-Ferreira E."/>
            <person name="Grigg M."/>
            <person name="Lorenzi H."/>
            <person name="Galac M."/>
        </authorList>
    </citation>
    <scope>NUCLEOTIDE SEQUENCE [LARGE SCALE GENOMIC DNA]</scope>
    <source>
        <strain evidence="2 3">EAF2021</strain>
    </source>
</reference>
<accession>A0ABR2HFA9</accession>
<evidence type="ECO:0000313" key="2">
    <source>
        <dbReference type="EMBL" id="KAK8846100.1"/>
    </source>
</evidence>
<dbReference type="Proteomes" id="UP001470230">
    <property type="component" value="Unassembled WGS sequence"/>
</dbReference>
<organism evidence="2 3">
    <name type="scientific">Tritrichomonas musculus</name>
    <dbReference type="NCBI Taxonomy" id="1915356"/>
    <lineage>
        <taxon>Eukaryota</taxon>
        <taxon>Metamonada</taxon>
        <taxon>Parabasalia</taxon>
        <taxon>Tritrichomonadida</taxon>
        <taxon>Tritrichomonadidae</taxon>
        <taxon>Tritrichomonas</taxon>
    </lineage>
</organism>
<feature type="region of interest" description="Disordered" evidence="1">
    <location>
        <begin position="198"/>
        <end position="220"/>
    </location>
</feature>
<dbReference type="EMBL" id="JAPFFF010000029">
    <property type="protein sequence ID" value="KAK8846100.1"/>
    <property type="molecule type" value="Genomic_DNA"/>
</dbReference>
<protein>
    <submittedName>
        <fullName evidence="2">Uncharacterized protein</fullName>
    </submittedName>
</protein>
<comment type="caution">
    <text evidence="2">The sequence shown here is derived from an EMBL/GenBank/DDBJ whole genome shotgun (WGS) entry which is preliminary data.</text>
</comment>
<evidence type="ECO:0000256" key="1">
    <source>
        <dbReference type="SAM" id="MobiDB-lite"/>
    </source>
</evidence>
<keyword evidence="3" id="KW-1185">Reference proteome</keyword>
<feature type="compositionally biased region" description="Low complexity" evidence="1">
    <location>
        <begin position="203"/>
        <end position="220"/>
    </location>
</feature>
<evidence type="ECO:0000313" key="3">
    <source>
        <dbReference type="Proteomes" id="UP001470230"/>
    </source>
</evidence>